<accession>A0A1X2GAN2</accession>
<dbReference type="AlphaFoldDB" id="A0A1X2GAN2"/>
<evidence type="ECO:0000256" key="1">
    <source>
        <dbReference type="SAM" id="MobiDB-lite"/>
    </source>
</evidence>
<name>A0A1X2GAN2_9FUNG</name>
<reference evidence="2 3" key="1">
    <citation type="submission" date="2016-07" db="EMBL/GenBank/DDBJ databases">
        <title>Pervasive Adenine N6-methylation of Active Genes in Fungi.</title>
        <authorList>
            <consortium name="DOE Joint Genome Institute"/>
            <person name="Mondo S.J."/>
            <person name="Dannebaum R.O."/>
            <person name="Kuo R.C."/>
            <person name="Labutti K."/>
            <person name="Haridas S."/>
            <person name="Kuo A."/>
            <person name="Salamov A."/>
            <person name="Ahrendt S.R."/>
            <person name="Lipzen A."/>
            <person name="Sullivan W."/>
            <person name="Andreopoulos W.B."/>
            <person name="Clum A."/>
            <person name="Lindquist E."/>
            <person name="Daum C."/>
            <person name="Ramamoorthy G.K."/>
            <person name="Gryganskyi A."/>
            <person name="Culley D."/>
            <person name="Magnuson J.K."/>
            <person name="James T.Y."/>
            <person name="O'Malley M.A."/>
            <person name="Stajich J.E."/>
            <person name="Spatafora J.W."/>
            <person name="Visel A."/>
            <person name="Grigoriev I.V."/>
        </authorList>
    </citation>
    <scope>NUCLEOTIDE SEQUENCE [LARGE SCALE GENOMIC DNA]</scope>
    <source>
        <strain evidence="2 3">NRRL 3301</strain>
    </source>
</reference>
<protein>
    <recommendedName>
        <fullName evidence="4">F-box domain-containing protein</fullName>
    </recommendedName>
</protein>
<evidence type="ECO:0000313" key="2">
    <source>
        <dbReference type="EMBL" id="ORX49177.1"/>
    </source>
</evidence>
<proteinExistence type="predicted"/>
<dbReference type="EMBL" id="MCGT01000027">
    <property type="protein sequence ID" value="ORX49177.1"/>
    <property type="molecule type" value="Genomic_DNA"/>
</dbReference>
<dbReference type="OrthoDB" id="2290665at2759"/>
<keyword evidence="3" id="KW-1185">Reference proteome</keyword>
<comment type="caution">
    <text evidence="2">The sequence shown here is derived from an EMBL/GenBank/DDBJ whole genome shotgun (WGS) entry which is preliminary data.</text>
</comment>
<feature type="region of interest" description="Disordered" evidence="1">
    <location>
        <begin position="276"/>
        <end position="318"/>
    </location>
</feature>
<sequence>MHPLLQKDVILVTLCKHLDVQGIVRLAQTCRWAHRRIFDQGGTLWSNRQLIFQPQDQIWHTHPMIHDLVPRLPRDHGLEALDMTLHPGLGTLDLFVILDQYAHCVHDLQLTLTSADQAKDLVHHLQAIAVQLLLLESQDKIPLTFYEYTRQTDTYVTQANQFRHLLDQQPRHVIIDPPFECLQSFTLTLFDHDTQSNHLKRQILDIVGRLCRHPLVFETQKPSHCRRASVHSITSSPLLSISSFSPQLSCSPSPPTPCTSLPPSLLNSLPPSCKPLPPLPTIRPPVEQMGASVTPKKKRPLTTKSPQQKRRKRQEEKDQQYYARLQALVQSNKCFLDTQDQAQYVPTSSMPSMSTPIVHVMRVHRRSE</sequence>
<evidence type="ECO:0008006" key="4">
    <source>
        <dbReference type="Google" id="ProtNLM"/>
    </source>
</evidence>
<evidence type="ECO:0000313" key="3">
    <source>
        <dbReference type="Proteomes" id="UP000242146"/>
    </source>
</evidence>
<dbReference type="Proteomes" id="UP000242146">
    <property type="component" value="Unassembled WGS sequence"/>
</dbReference>
<gene>
    <name evidence="2" type="ORF">DM01DRAFT_1376527</name>
</gene>
<feature type="compositionally biased region" description="Basic residues" evidence="1">
    <location>
        <begin position="295"/>
        <end position="312"/>
    </location>
</feature>
<organism evidence="2 3">
    <name type="scientific">Hesseltinella vesiculosa</name>
    <dbReference type="NCBI Taxonomy" id="101127"/>
    <lineage>
        <taxon>Eukaryota</taxon>
        <taxon>Fungi</taxon>
        <taxon>Fungi incertae sedis</taxon>
        <taxon>Mucoromycota</taxon>
        <taxon>Mucoromycotina</taxon>
        <taxon>Mucoromycetes</taxon>
        <taxon>Mucorales</taxon>
        <taxon>Cunninghamellaceae</taxon>
        <taxon>Hesseltinella</taxon>
    </lineage>
</organism>